<gene>
    <name evidence="1" type="ORF">IA54_012945</name>
</gene>
<sequence length="76" mass="7823">MPAVFGFGECEIGIGTGDLSTPLPGVPRPAPLLQRSQPWAISNASPQVVAGGFEFVERLDASGSRGASARRLNVAS</sequence>
<dbReference type="EMBL" id="JPUO02000219">
    <property type="protein sequence ID" value="OQP73731.1"/>
    <property type="molecule type" value="Genomic_DNA"/>
</dbReference>
<protein>
    <submittedName>
        <fullName evidence="1">Uncharacterized protein</fullName>
    </submittedName>
</protein>
<evidence type="ECO:0000313" key="2">
    <source>
        <dbReference type="Proteomes" id="UP000050343"/>
    </source>
</evidence>
<reference evidence="1 2" key="2">
    <citation type="journal article" date="2017" name="Plant Pathol.">
        <title>Pathogenicity and virulence gene content of Xanthomonas strains infecting Araceae, formerly known as Xanthomonas axonopodis pv. dieffenbachiae.</title>
        <authorList>
            <person name="Constantin E.C."/>
            <person name="Haegeman A."/>
            <person name="Van Vaerenbergh J."/>
            <person name="Baeyen S."/>
            <person name="Van Malderghem C."/>
            <person name="Maes M."/>
            <person name="Cottyn B."/>
        </authorList>
    </citation>
    <scope>NUCLEOTIDE SEQUENCE [LARGE SCALE GENOMIC DNA]</scope>
    <source>
        <strain evidence="2">LMG9055</strain>
    </source>
</reference>
<proteinExistence type="predicted"/>
<evidence type="ECO:0000313" key="1">
    <source>
        <dbReference type="EMBL" id="OQP73731.1"/>
    </source>
</evidence>
<organism evidence="1 2">
    <name type="scientific">Xanthomonas phaseoli pv. syngonii LMG 9055</name>
    <dbReference type="NCBI Taxonomy" id="1437878"/>
    <lineage>
        <taxon>Bacteria</taxon>
        <taxon>Pseudomonadati</taxon>
        <taxon>Pseudomonadota</taxon>
        <taxon>Gammaproteobacteria</taxon>
        <taxon>Lysobacterales</taxon>
        <taxon>Lysobacteraceae</taxon>
        <taxon>Xanthomonas</taxon>
    </lineage>
</organism>
<comment type="caution">
    <text evidence="1">The sequence shown here is derived from an EMBL/GenBank/DDBJ whole genome shotgun (WGS) entry which is preliminary data.</text>
</comment>
<reference evidence="1 2" key="1">
    <citation type="journal article" date="2016" name="Plant Pathol.">
        <title>Genetic characterization of strains named as Xanthomonas axonopodis pv. dieffenbachiae leads to a taxonomic revision of the X. axonopodis species complex.</title>
        <authorList>
            <person name="Constantin E.C."/>
            <person name="Cleenwerck I."/>
            <person name="Maes M."/>
            <person name="Baeyen S."/>
            <person name="Van Malderghem C."/>
            <person name="De Vos P."/>
            <person name="Cottyn B."/>
        </authorList>
    </citation>
    <scope>NUCLEOTIDE SEQUENCE [LARGE SCALE GENOMIC DNA]</scope>
    <source>
        <strain evidence="2">LMG9055</strain>
    </source>
</reference>
<dbReference type="Proteomes" id="UP000050343">
    <property type="component" value="Unassembled WGS sequence"/>
</dbReference>
<dbReference type="AlphaFoldDB" id="A0A1V9GSW7"/>
<accession>A0A1V9GSW7</accession>
<name>A0A1V9GSW7_9XANT</name>